<accession>A0A552UVA2</accession>
<dbReference type="AlphaFoldDB" id="A0A552UVA2"/>
<dbReference type="SUPFAM" id="SSF88659">
    <property type="entry name" value="Sigma3 and sigma4 domains of RNA polymerase sigma factors"/>
    <property type="match status" value="1"/>
</dbReference>
<keyword evidence="3" id="KW-0731">Sigma factor</keyword>
<dbReference type="Pfam" id="PF04542">
    <property type="entry name" value="Sigma70_r2"/>
    <property type="match status" value="1"/>
</dbReference>
<dbReference type="InterPro" id="IPR014284">
    <property type="entry name" value="RNA_pol_sigma-70_dom"/>
</dbReference>
<dbReference type="Gene3D" id="1.10.10.10">
    <property type="entry name" value="Winged helix-like DNA-binding domain superfamily/Winged helix DNA-binding domain"/>
    <property type="match status" value="1"/>
</dbReference>
<dbReference type="GO" id="GO:0003677">
    <property type="term" value="F:DNA binding"/>
    <property type="evidence" value="ECO:0007669"/>
    <property type="project" value="InterPro"/>
</dbReference>
<gene>
    <name evidence="7" type="ORF">FMM05_18235</name>
</gene>
<evidence type="ECO:0000256" key="4">
    <source>
        <dbReference type="ARBA" id="ARBA00023163"/>
    </source>
</evidence>
<dbReference type="GO" id="GO:0006352">
    <property type="term" value="P:DNA-templated transcription initiation"/>
    <property type="evidence" value="ECO:0007669"/>
    <property type="project" value="InterPro"/>
</dbReference>
<evidence type="ECO:0000256" key="3">
    <source>
        <dbReference type="ARBA" id="ARBA00023082"/>
    </source>
</evidence>
<dbReference type="PANTHER" id="PTHR43133:SF46">
    <property type="entry name" value="RNA POLYMERASE SIGMA-70 FACTOR ECF SUBFAMILY"/>
    <property type="match status" value="1"/>
</dbReference>
<keyword evidence="4" id="KW-0804">Transcription</keyword>
<dbReference type="Pfam" id="PF08281">
    <property type="entry name" value="Sigma70_r4_2"/>
    <property type="match status" value="1"/>
</dbReference>
<dbReference type="InterPro" id="IPR039425">
    <property type="entry name" value="RNA_pol_sigma-70-like"/>
</dbReference>
<dbReference type="SUPFAM" id="SSF88946">
    <property type="entry name" value="Sigma2 domain of RNA polymerase sigma factors"/>
    <property type="match status" value="1"/>
</dbReference>
<dbReference type="InterPro" id="IPR013324">
    <property type="entry name" value="RNA_pol_sigma_r3/r4-like"/>
</dbReference>
<evidence type="ECO:0000256" key="1">
    <source>
        <dbReference type="ARBA" id="ARBA00010641"/>
    </source>
</evidence>
<keyword evidence="2" id="KW-0805">Transcription regulation</keyword>
<proteinExistence type="inferred from homology"/>
<comment type="caution">
    <text evidence="7">The sequence shown here is derived from an EMBL/GenBank/DDBJ whole genome shotgun (WGS) entry which is preliminary data.</text>
</comment>
<comment type="similarity">
    <text evidence="1">Belongs to the sigma-70 factor family. ECF subfamily.</text>
</comment>
<name>A0A552UVA2_9FLAO</name>
<dbReference type="InterPro" id="IPR013249">
    <property type="entry name" value="RNA_pol_sigma70_r4_t2"/>
</dbReference>
<dbReference type="OrthoDB" id="1056775at2"/>
<evidence type="ECO:0000313" key="8">
    <source>
        <dbReference type="Proteomes" id="UP000320643"/>
    </source>
</evidence>
<evidence type="ECO:0000313" key="7">
    <source>
        <dbReference type="EMBL" id="TRW22127.1"/>
    </source>
</evidence>
<dbReference type="InterPro" id="IPR013325">
    <property type="entry name" value="RNA_pol_sigma_r2"/>
</dbReference>
<dbReference type="RefSeq" id="WP_143374864.1">
    <property type="nucleotide sequence ID" value="NZ_VJVZ01000014.1"/>
</dbReference>
<dbReference type="EMBL" id="VJVZ01000014">
    <property type="protein sequence ID" value="TRW22127.1"/>
    <property type="molecule type" value="Genomic_DNA"/>
</dbReference>
<dbReference type="GO" id="GO:0016987">
    <property type="term" value="F:sigma factor activity"/>
    <property type="evidence" value="ECO:0007669"/>
    <property type="project" value="UniProtKB-KW"/>
</dbReference>
<protein>
    <submittedName>
        <fullName evidence="7">Sigma-70 family RNA polymerase sigma factor</fullName>
    </submittedName>
</protein>
<dbReference type="Proteomes" id="UP000320643">
    <property type="component" value="Unassembled WGS sequence"/>
</dbReference>
<dbReference type="PANTHER" id="PTHR43133">
    <property type="entry name" value="RNA POLYMERASE ECF-TYPE SIGMA FACTO"/>
    <property type="match status" value="1"/>
</dbReference>
<dbReference type="InterPro" id="IPR036388">
    <property type="entry name" value="WH-like_DNA-bd_sf"/>
</dbReference>
<keyword evidence="8" id="KW-1185">Reference proteome</keyword>
<organism evidence="7 8">
    <name type="scientific">Flavobacterium zepuense</name>
    <dbReference type="NCBI Taxonomy" id="2593302"/>
    <lineage>
        <taxon>Bacteria</taxon>
        <taxon>Pseudomonadati</taxon>
        <taxon>Bacteroidota</taxon>
        <taxon>Flavobacteriia</taxon>
        <taxon>Flavobacteriales</taxon>
        <taxon>Flavobacteriaceae</taxon>
        <taxon>Flavobacterium</taxon>
    </lineage>
</organism>
<evidence type="ECO:0000256" key="2">
    <source>
        <dbReference type="ARBA" id="ARBA00023015"/>
    </source>
</evidence>
<evidence type="ECO:0000259" key="6">
    <source>
        <dbReference type="Pfam" id="PF08281"/>
    </source>
</evidence>
<dbReference type="CDD" id="cd06171">
    <property type="entry name" value="Sigma70_r4"/>
    <property type="match status" value="1"/>
</dbReference>
<feature type="domain" description="RNA polymerase sigma-70 region 2" evidence="5">
    <location>
        <begin position="21"/>
        <end position="86"/>
    </location>
</feature>
<evidence type="ECO:0000259" key="5">
    <source>
        <dbReference type="Pfam" id="PF04542"/>
    </source>
</evidence>
<dbReference type="InterPro" id="IPR007627">
    <property type="entry name" value="RNA_pol_sigma70_r2"/>
</dbReference>
<dbReference type="Gene3D" id="1.10.1740.10">
    <property type="match status" value="1"/>
</dbReference>
<feature type="domain" description="RNA polymerase sigma factor 70 region 4 type 2" evidence="6">
    <location>
        <begin position="113"/>
        <end position="162"/>
    </location>
</feature>
<sequence length="182" mass="21028">MGLEQLIKDCQDNSIKAQEQLYRLFAPKLFAVCLKYSRNRADAEDNLQDGFLLIFRKIGQYRFQGSFEGWAKRVMVNNVLQKYRTEGIFEIVSENLPDTPDVEIEAEDISMDYLMKIIQELPDRYRMVFNLYVIDGYSHKEIAEMLSITDGTSKSNLARARMILKEKIDARQGNGNSIPTAK</sequence>
<reference evidence="7 8" key="1">
    <citation type="submission" date="2019-07" db="EMBL/GenBank/DDBJ databases">
        <title>Flavobacterium sp. nov., isolated from glacier ice.</title>
        <authorList>
            <person name="Liu Q."/>
            <person name="Xin Y.-H."/>
        </authorList>
    </citation>
    <scope>NUCLEOTIDE SEQUENCE [LARGE SCALE GENOMIC DNA]</scope>
    <source>
        <strain evidence="7 8">ZT4R6</strain>
    </source>
</reference>
<dbReference type="NCBIfam" id="TIGR02937">
    <property type="entry name" value="sigma70-ECF"/>
    <property type="match status" value="1"/>
</dbReference>